<dbReference type="OrthoDB" id="430293at2759"/>
<dbReference type="PROSITE" id="PS50830">
    <property type="entry name" value="TNASE_3"/>
    <property type="match status" value="1"/>
</dbReference>
<dbReference type="GO" id="GO:0005739">
    <property type="term" value="C:mitochondrion"/>
    <property type="evidence" value="ECO:0007669"/>
    <property type="project" value="TreeGrafter"/>
</dbReference>
<dbReference type="SUPFAM" id="SSF50199">
    <property type="entry name" value="Staphylococcal nuclease"/>
    <property type="match status" value="1"/>
</dbReference>
<dbReference type="InterPro" id="IPR016071">
    <property type="entry name" value="Staphylococal_nuclease_OB-fold"/>
</dbReference>
<dbReference type="GO" id="GO:0004519">
    <property type="term" value="F:endonuclease activity"/>
    <property type="evidence" value="ECO:0007669"/>
    <property type="project" value="UniProtKB-KW"/>
</dbReference>
<dbReference type="EMBL" id="VWRR01000004">
    <property type="protein sequence ID" value="KAF6004037.1"/>
    <property type="molecule type" value="Genomic_DNA"/>
</dbReference>
<comment type="caution">
    <text evidence="5">The sequence shown here is derived from an EMBL/GenBank/DDBJ whole genome shotgun (WGS) entry which is preliminary data.</text>
</comment>
<dbReference type="Gene3D" id="2.40.50.90">
    <property type="match status" value="1"/>
</dbReference>
<keyword evidence="3" id="KW-0378">Hydrolase</keyword>
<keyword evidence="2 5" id="KW-0255">Endonuclease</keyword>
<dbReference type="Proteomes" id="UP000530660">
    <property type="component" value="Unassembled WGS sequence"/>
</dbReference>
<evidence type="ECO:0000259" key="4">
    <source>
        <dbReference type="PROSITE" id="PS50830"/>
    </source>
</evidence>
<gene>
    <name evidence="5" type="primary">LCL3</name>
    <name evidence="5" type="ORF">F1559_000525</name>
</gene>
<evidence type="ECO:0000313" key="5">
    <source>
        <dbReference type="EMBL" id="KAF6004037.1"/>
    </source>
</evidence>
<keyword evidence="1" id="KW-0540">Nuclease</keyword>
<organism evidence="5 6">
    <name type="scientific">Cyanidiococcus yangmingshanensis</name>
    <dbReference type="NCBI Taxonomy" id="2690220"/>
    <lineage>
        <taxon>Eukaryota</taxon>
        <taxon>Rhodophyta</taxon>
        <taxon>Bangiophyceae</taxon>
        <taxon>Cyanidiales</taxon>
        <taxon>Cyanidiaceae</taxon>
        <taxon>Cyanidiococcus</taxon>
    </lineage>
</organism>
<reference evidence="5 6" key="1">
    <citation type="journal article" date="2020" name="J. Phycol.">
        <title>Comparative genome analysis reveals Cyanidiococcus gen. nov., a new extremophilic red algal genus sister to Cyanidioschyzon (Cyanidioschyzonaceae, Rhodophyta).</title>
        <authorList>
            <person name="Liu S.-L."/>
            <person name="Chiang Y.-R."/>
            <person name="Yoon H.S."/>
            <person name="Fu H.-Y."/>
        </authorList>
    </citation>
    <scope>NUCLEOTIDE SEQUENCE [LARGE SCALE GENOMIC DNA]</scope>
    <source>
        <strain evidence="5 6">THAL066</strain>
    </source>
</reference>
<accession>A0A7J7INA9</accession>
<protein>
    <submittedName>
        <fullName evidence="5">Putative endonuclease lcl3</fullName>
    </submittedName>
</protein>
<dbReference type="PANTHER" id="PTHR12302:SF3">
    <property type="entry name" value="SERINE_THREONINE-PROTEIN KINASE 31"/>
    <property type="match status" value="1"/>
</dbReference>
<evidence type="ECO:0000256" key="3">
    <source>
        <dbReference type="ARBA" id="ARBA00022801"/>
    </source>
</evidence>
<dbReference type="Pfam" id="PF00565">
    <property type="entry name" value="SNase"/>
    <property type="match status" value="1"/>
</dbReference>
<evidence type="ECO:0000256" key="1">
    <source>
        <dbReference type="ARBA" id="ARBA00022722"/>
    </source>
</evidence>
<dbReference type="PANTHER" id="PTHR12302">
    <property type="entry name" value="EBNA2 BINDING PROTEIN P100"/>
    <property type="match status" value="1"/>
</dbReference>
<proteinExistence type="predicted"/>
<feature type="domain" description="TNase-like" evidence="4">
    <location>
        <begin position="78"/>
        <end position="246"/>
    </location>
</feature>
<keyword evidence="6" id="KW-1185">Reference proteome</keyword>
<dbReference type="SMART" id="SM00318">
    <property type="entry name" value="SNc"/>
    <property type="match status" value="1"/>
</dbReference>
<dbReference type="AlphaFoldDB" id="A0A7J7INA9"/>
<dbReference type="InterPro" id="IPR035437">
    <property type="entry name" value="SNase_OB-fold_sf"/>
</dbReference>
<name>A0A7J7INA9_9RHOD</name>
<dbReference type="GO" id="GO:0016787">
    <property type="term" value="F:hydrolase activity"/>
    <property type="evidence" value="ECO:0007669"/>
    <property type="project" value="UniProtKB-KW"/>
</dbReference>
<evidence type="ECO:0000256" key="2">
    <source>
        <dbReference type="ARBA" id="ARBA00022759"/>
    </source>
</evidence>
<sequence>MHSGTVLCLFKNLGPGSRSTHEWYRTREWISIALALGASALLLRWTYLGVHRYATADHLPAHYLALAHPRTGQPGVGRRLSGLVVHVGDGDNFRILHTPWLLRWWIRWRWQITGGQLPGRGTLASQTIHVRLAGIDAPECAHFGMLGQRYGPEAKAWLQRTLLNQPVRLELYQRDRFGRVIAHVWRPFRIPLFGALLPGRNVSLEMVRAGYAEVYRGAGAIYGRFQKALEAAEQRAIRRRLGMWASASASRFRNAGNISPGVIDVTNSIFVATLACRRQSTE</sequence>
<evidence type="ECO:0000313" key="6">
    <source>
        <dbReference type="Proteomes" id="UP000530660"/>
    </source>
</evidence>